<dbReference type="Pfam" id="PF10410">
    <property type="entry name" value="DnaB_bind"/>
    <property type="match status" value="1"/>
</dbReference>
<dbReference type="SMART" id="SM00400">
    <property type="entry name" value="ZnF_CHCC"/>
    <property type="match status" value="1"/>
</dbReference>
<keyword evidence="16" id="KW-1185">Reference proteome</keyword>
<dbReference type="InterPro" id="IPR007693">
    <property type="entry name" value="DNA_helicase_DnaB-like_N"/>
</dbReference>
<dbReference type="Proteomes" id="UP001206692">
    <property type="component" value="Unassembled WGS sequence"/>
</dbReference>
<keyword evidence="1 12" id="KW-0240">DNA-directed RNA polymerase</keyword>
<dbReference type="InterPro" id="IPR050219">
    <property type="entry name" value="DnaG_primase"/>
</dbReference>
<evidence type="ECO:0000256" key="8">
    <source>
        <dbReference type="ARBA" id="ARBA00022833"/>
    </source>
</evidence>
<dbReference type="RefSeq" id="WP_062412062.1">
    <property type="nucleotide sequence ID" value="NZ_JAJCIO010000010.1"/>
</dbReference>
<comment type="cofactor">
    <cofactor evidence="12 13">
        <name>Zn(2+)</name>
        <dbReference type="ChEBI" id="CHEBI:29105"/>
    </cofactor>
    <text evidence="12 13">Binds 1 zinc ion per monomer.</text>
</comment>
<dbReference type="InterPro" id="IPR013264">
    <property type="entry name" value="DNAG_N"/>
</dbReference>
<dbReference type="InterPro" id="IPR006295">
    <property type="entry name" value="DNA_primase_DnaG"/>
</dbReference>
<dbReference type="Pfam" id="PF00772">
    <property type="entry name" value="DnaB"/>
    <property type="match status" value="1"/>
</dbReference>
<dbReference type="Pfam" id="PF13155">
    <property type="entry name" value="Toprim_2"/>
    <property type="match status" value="1"/>
</dbReference>
<dbReference type="SUPFAM" id="SSF57783">
    <property type="entry name" value="Zinc beta-ribbon"/>
    <property type="match status" value="1"/>
</dbReference>
<evidence type="ECO:0000256" key="6">
    <source>
        <dbReference type="ARBA" id="ARBA00022723"/>
    </source>
</evidence>
<comment type="domain">
    <text evidence="12">Contains an N-terminal zinc-binding domain, a central core domain that contains the primase activity, and a C-terminal DnaB-binding domain.</text>
</comment>
<dbReference type="Gene3D" id="1.10.860.10">
    <property type="entry name" value="DNAb Helicase, Chain A"/>
    <property type="match status" value="1"/>
</dbReference>
<evidence type="ECO:0000256" key="12">
    <source>
        <dbReference type="HAMAP-Rule" id="MF_00974"/>
    </source>
</evidence>
<reference evidence="15 16" key="1">
    <citation type="submission" date="2022-06" db="EMBL/GenBank/DDBJ databases">
        <title>Isolation of gut microbiota from human fecal samples.</title>
        <authorList>
            <person name="Pamer E.G."/>
            <person name="Barat B."/>
            <person name="Waligurski E."/>
            <person name="Medina S."/>
            <person name="Paddock L."/>
            <person name="Mostad J."/>
        </authorList>
    </citation>
    <scope>NUCLEOTIDE SEQUENCE [LARGE SCALE GENOMIC DNA]</scope>
    <source>
        <strain evidence="15 16">DFI.1.1</strain>
    </source>
</reference>
<evidence type="ECO:0000256" key="2">
    <source>
        <dbReference type="ARBA" id="ARBA00022515"/>
    </source>
</evidence>
<dbReference type="InterPro" id="IPR030846">
    <property type="entry name" value="DnaG_bac"/>
</dbReference>
<evidence type="ECO:0000259" key="14">
    <source>
        <dbReference type="PROSITE" id="PS50880"/>
    </source>
</evidence>
<dbReference type="CDD" id="cd03364">
    <property type="entry name" value="TOPRIM_DnaG_primases"/>
    <property type="match status" value="1"/>
</dbReference>
<keyword evidence="8 12" id="KW-0862">Zinc</keyword>
<dbReference type="InterPro" id="IPR036977">
    <property type="entry name" value="DNA_primase_Znf_CHC2"/>
</dbReference>
<evidence type="ECO:0000256" key="4">
    <source>
        <dbReference type="ARBA" id="ARBA00022695"/>
    </source>
</evidence>
<dbReference type="PROSITE" id="PS50880">
    <property type="entry name" value="TOPRIM"/>
    <property type="match status" value="1"/>
</dbReference>
<evidence type="ECO:0000256" key="5">
    <source>
        <dbReference type="ARBA" id="ARBA00022705"/>
    </source>
</evidence>
<keyword evidence="6 12" id="KW-0479">Metal-binding</keyword>
<keyword evidence="2 12" id="KW-0639">Primosome</keyword>
<dbReference type="InterPro" id="IPR034151">
    <property type="entry name" value="TOPRIM_DnaG_bac"/>
</dbReference>
<dbReference type="PANTHER" id="PTHR30313:SF2">
    <property type="entry name" value="DNA PRIMASE"/>
    <property type="match status" value="1"/>
</dbReference>
<dbReference type="HAMAP" id="MF_00974">
    <property type="entry name" value="DNA_primase_DnaG"/>
    <property type="match status" value="1"/>
</dbReference>
<keyword evidence="11 12" id="KW-0804">Transcription</keyword>
<evidence type="ECO:0000313" key="15">
    <source>
        <dbReference type="EMBL" id="MCQ5342733.1"/>
    </source>
</evidence>
<dbReference type="Gene3D" id="3.90.580.10">
    <property type="entry name" value="Zinc finger, CHC2-type domain"/>
    <property type="match status" value="1"/>
</dbReference>
<evidence type="ECO:0000313" key="16">
    <source>
        <dbReference type="Proteomes" id="UP001206692"/>
    </source>
</evidence>
<dbReference type="Pfam" id="PF08275">
    <property type="entry name" value="DNAG_N"/>
    <property type="match status" value="1"/>
</dbReference>
<proteinExistence type="inferred from homology"/>
<feature type="domain" description="Toprim" evidence="14">
    <location>
        <begin position="258"/>
        <end position="339"/>
    </location>
</feature>
<dbReference type="NCBIfam" id="TIGR01391">
    <property type="entry name" value="dnaG"/>
    <property type="match status" value="1"/>
</dbReference>
<protein>
    <recommendedName>
        <fullName evidence="12 13">DNA primase</fullName>
        <ecNumber evidence="12">2.7.7.101</ecNumber>
    </recommendedName>
</protein>
<gene>
    <name evidence="12 15" type="primary">dnaG</name>
    <name evidence="15" type="ORF">NE675_06755</name>
</gene>
<evidence type="ECO:0000256" key="1">
    <source>
        <dbReference type="ARBA" id="ARBA00022478"/>
    </source>
</evidence>
<keyword evidence="7 12" id="KW-0863">Zinc-finger</keyword>
<dbReference type="PIRSF" id="PIRSF002811">
    <property type="entry name" value="DnaG"/>
    <property type="match status" value="1"/>
</dbReference>
<name>A0ABT1SS77_9FIRM</name>
<evidence type="ECO:0000256" key="10">
    <source>
        <dbReference type="ARBA" id="ARBA00023125"/>
    </source>
</evidence>
<dbReference type="InterPro" id="IPR037068">
    <property type="entry name" value="DNA_primase_core_N_sf"/>
</dbReference>
<evidence type="ECO:0000256" key="7">
    <source>
        <dbReference type="ARBA" id="ARBA00022771"/>
    </source>
</evidence>
<dbReference type="PANTHER" id="PTHR30313">
    <property type="entry name" value="DNA PRIMASE"/>
    <property type="match status" value="1"/>
</dbReference>
<comment type="similarity">
    <text evidence="12 13">Belongs to the DnaG primase family.</text>
</comment>
<dbReference type="InterPro" id="IPR016136">
    <property type="entry name" value="DNA_helicase_N/primase_C"/>
</dbReference>
<dbReference type="EMBL" id="JANGEW010000011">
    <property type="protein sequence ID" value="MCQ5342733.1"/>
    <property type="molecule type" value="Genomic_DNA"/>
</dbReference>
<evidence type="ECO:0000256" key="3">
    <source>
        <dbReference type="ARBA" id="ARBA00022679"/>
    </source>
</evidence>
<dbReference type="InterPro" id="IPR002694">
    <property type="entry name" value="Znf_CHC2"/>
</dbReference>
<dbReference type="SMART" id="SM00493">
    <property type="entry name" value="TOPRIM"/>
    <property type="match status" value="1"/>
</dbReference>
<dbReference type="InterPro" id="IPR019475">
    <property type="entry name" value="DNA_primase_DnaB-bd"/>
</dbReference>
<comment type="catalytic activity">
    <reaction evidence="12">
        <text>ssDNA + n NTP = ssDNA/pppN(pN)n-1 hybrid + (n-1) diphosphate.</text>
        <dbReference type="EC" id="2.7.7.101"/>
    </reaction>
</comment>
<comment type="subunit">
    <text evidence="12">Monomer. Interacts with DnaB.</text>
</comment>
<evidence type="ECO:0000256" key="9">
    <source>
        <dbReference type="ARBA" id="ARBA00022842"/>
    </source>
</evidence>
<dbReference type="Gene3D" id="3.40.1360.10">
    <property type="match status" value="1"/>
</dbReference>
<comment type="caution">
    <text evidence="15">The sequence shown here is derived from an EMBL/GenBank/DDBJ whole genome shotgun (WGS) entry which is preliminary data.</text>
</comment>
<dbReference type="InterPro" id="IPR006171">
    <property type="entry name" value="TOPRIM_dom"/>
</dbReference>
<dbReference type="Gene3D" id="3.90.980.10">
    <property type="entry name" value="DNA primase, catalytic core, N-terminal domain"/>
    <property type="match status" value="1"/>
</dbReference>
<keyword evidence="5 12" id="KW-0235">DNA replication</keyword>
<dbReference type="Pfam" id="PF01807">
    <property type="entry name" value="Zn_ribbon_DnaG"/>
    <property type="match status" value="1"/>
</dbReference>
<keyword evidence="3 12" id="KW-0808">Transferase</keyword>
<organism evidence="15 16">
    <name type="scientific">Megasphaera massiliensis</name>
    <dbReference type="NCBI Taxonomy" id="1232428"/>
    <lineage>
        <taxon>Bacteria</taxon>
        <taxon>Bacillati</taxon>
        <taxon>Bacillota</taxon>
        <taxon>Negativicutes</taxon>
        <taxon>Veillonellales</taxon>
        <taxon>Veillonellaceae</taxon>
        <taxon>Megasphaera</taxon>
    </lineage>
</organism>
<keyword evidence="10 12" id="KW-0238">DNA-binding</keyword>
<accession>A0ABT1SS77</accession>
<comment type="function">
    <text evidence="12 13">RNA polymerase that catalyzes the synthesis of short RNA molecules used as primers for DNA polymerase during DNA replication.</text>
</comment>
<dbReference type="EC" id="2.7.7.101" evidence="12"/>
<dbReference type="SUPFAM" id="SSF56731">
    <property type="entry name" value="DNA primase core"/>
    <property type="match status" value="1"/>
</dbReference>
<sequence length="597" mass="67183">MKRFSSEFIEQVRQANDIVSVISDYVALNRRGRNFWACCPFHNEKTASFSVTADKGFFYCFGCHAHGDVFQFIMKKENLSFSDAVERLAERAHIALPVVERSAEEMARDKLRDRLYEINEMAGNFFHNCLVQTHYGEPGLAYFHKRHVSDDTIDAFKLGFAPDSWDKLTGAFMKKGVTGKELVALGLAKEKNGHFYDAFRGRVMFPIRDGRSRIVGFGGRVLDDSKPKYLNSPETPIFNKRRLLFAMDMAHKAIFDEGKAVLVEGYMDVVSAHNRGIHNVVASLGTSFTDEQARLLQRQAKELVLAYDMDGAGRQATQRAMTIVRGLGMRIRILSLPQGKDPDEYINAAGPEKFRDAVNDAPNVLDYMLNRALSLYDATTLEGKSSITAMVLPVVAAVDNRVLLEAFLKKLAGQLQIGEDAVRSEFNKYVAAHPEAGQQQVVISPSVSQHNAAARGTGTMAVAEENILRFLLEKPASCERISAKVDASVFADERRRRIYQIILDTYAHQGMYTLHDIQQKLTPEEAEEVARIMVLQDVPLDENVLMDYVKRFRLADLQKQYLEHSRLAAGYSRTGDARLAAELAVCKQINDEMKQWS</sequence>
<evidence type="ECO:0000256" key="13">
    <source>
        <dbReference type="PIRNR" id="PIRNR002811"/>
    </source>
</evidence>
<keyword evidence="9" id="KW-0460">Magnesium</keyword>
<evidence type="ECO:0000256" key="11">
    <source>
        <dbReference type="ARBA" id="ARBA00023163"/>
    </source>
</evidence>
<keyword evidence="4 12" id="KW-0548">Nucleotidyltransferase</keyword>
<feature type="zinc finger region" description="CHC2-type" evidence="12">
    <location>
        <begin position="39"/>
        <end position="63"/>
    </location>
</feature>